<dbReference type="Proteomes" id="UP001066276">
    <property type="component" value="Chromosome 8"/>
</dbReference>
<sequence length="124" mass="13013">MLRARFTADVSRCEQACNRLKPDPRIPRSACSQRGAESWELGARISGGWRRKGSHGDPCLPSAAQADPKLGQSSFTCPEHPIDGLCLDLPLGSSAPLSCSAPKLLAAESAIAYLFGMGSNGGSI</sequence>
<evidence type="ECO:0000313" key="2">
    <source>
        <dbReference type="EMBL" id="KAJ1119584.1"/>
    </source>
</evidence>
<gene>
    <name evidence="2" type="ORF">NDU88_007769</name>
</gene>
<dbReference type="EMBL" id="JANPWB010000012">
    <property type="protein sequence ID" value="KAJ1119584.1"/>
    <property type="molecule type" value="Genomic_DNA"/>
</dbReference>
<evidence type="ECO:0000313" key="3">
    <source>
        <dbReference type="Proteomes" id="UP001066276"/>
    </source>
</evidence>
<comment type="caution">
    <text evidence="2">The sequence shown here is derived from an EMBL/GenBank/DDBJ whole genome shotgun (WGS) entry which is preliminary data.</text>
</comment>
<proteinExistence type="predicted"/>
<evidence type="ECO:0000256" key="1">
    <source>
        <dbReference type="SAM" id="MobiDB-lite"/>
    </source>
</evidence>
<dbReference type="AlphaFoldDB" id="A0AAV7NYC5"/>
<organism evidence="2 3">
    <name type="scientific">Pleurodeles waltl</name>
    <name type="common">Iberian ribbed newt</name>
    <dbReference type="NCBI Taxonomy" id="8319"/>
    <lineage>
        <taxon>Eukaryota</taxon>
        <taxon>Metazoa</taxon>
        <taxon>Chordata</taxon>
        <taxon>Craniata</taxon>
        <taxon>Vertebrata</taxon>
        <taxon>Euteleostomi</taxon>
        <taxon>Amphibia</taxon>
        <taxon>Batrachia</taxon>
        <taxon>Caudata</taxon>
        <taxon>Salamandroidea</taxon>
        <taxon>Salamandridae</taxon>
        <taxon>Pleurodelinae</taxon>
        <taxon>Pleurodeles</taxon>
    </lineage>
</organism>
<reference evidence="2" key="1">
    <citation type="journal article" date="2022" name="bioRxiv">
        <title>Sequencing and chromosome-scale assembly of the giantPleurodeles waltlgenome.</title>
        <authorList>
            <person name="Brown T."/>
            <person name="Elewa A."/>
            <person name="Iarovenko S."/>
            <person name="Subramanian E."/>
            <person name="Araus A.J."/>
            <person name="Petzold A."/>
            <person name="Susuki M."/>
            <person name="Suzuki K.-i.T."/>
            <person name="Hayashi T."/>
            <person name="Toyoda A."/>
            <person name="Oliveira C."/>
            <person name="Osipova E."/>
            <person name="Leigh N.D."/>
            <person name="Simon A."/>
            <person name="Yun M.H."/>
        </authorList>
    </citation>
    <scope>NUCLEOTIDE SEQUENCE</scope>
    <source>
        <strain evidence="2">20211129_DDA</strain>
        <tissue evidence="2">Liver</tissue>
    </source>
</reference>
<protein>
    <submittedName>
        <fullName evidence="2">Uncharacterized protein</fullName>
    </submittedName>
</protein>
<accession>A0AAV7NYC5</accession>
<keyword evidence="3" id="KW-1185">Reference proteome</keyword>
<feature type="region of interest" description="Disordered" evidence="1">
    <location>
        <begin position="49"/>
        <end position="72"/>
    </location>
</feature>
<name>A0AAV7NYC5_PLEWA</name>